<gene>
    <name evidence="2" type="ORF">GSONMT00048352001</name>
</gene>
<dbReference type="AlphaFoldDB" id="A0A060YEL7"/>
<dbReference type="PANTHER" id="PTHR22874:SF1">
    <property type="entry name" value="ACTIVATING MOLECULE IN BECN1-REGULATED AUTOPHAGY PROTEIN 1"/>
    <property type="match status" value="1"/>
</dbReference>
<dbReference type="EMBL" id="FR910482">
    <property type="protein sequence ID" value="CDQ90398.1"/>
    <property type="molecule type" value="Genomic_DNA"/>
</dbReference>
<feature type="region of interest" description="Disordered" evidence="1">
    <location>
        <begin position="41"/>
        <end position="69"/>
    </location>
</feature>
<dbReference type="InterPro" id="IPR052596">
    <property type="entry name" value="AMBRA1_autophagy"/>
</dbReference>
<dbReference type="PANTHER" id="PTHR22874">
    <property type="entry name" value="ACTIVATING MOLECULE IN BECN1-REGULATED AUTOPHAGY PROTEIN 1"/>
    <property type="match status" value="1"/>
</dbReference>
<feature type="compositionally biased region" description="Basic and acidic residues" evidence="1">
    <location>
        <begin position="45"/>
        <end position="62"/>
    </location>
</feature>
<evidence type="ECO:0000313" key="3">
    <source>
        <dbReference type="Proteomes" id="UP000193380"/>
    </source>
</evidence>
<dbReference type="STRING" id="8022.A0A060YEL7"/>
<dbReference type="GO" id="GO:0000045">
    <property type="term" value="P:autophagosome assembly"/>
    <property type="evidence" value="ECO:0007669"/>
    <property type="project" value="TreeGrafter"/>
</dbReference>
<name>A0A060YEL7_ONCMY</name>
<proteinExistence type="predicted"/>
<dbReference type="PaxDb" id="8022-A0A060YEL7"/>
<dbReference type="GO" id="GO:0000423">
    <property type="term" value="P:mitophagy"/>
    <property type="evidence" value="ECO:0007669"/>
    <property type="project" value="TreeGrafter"/>
</dbReference>
<dbReference type="Proteomes" id="UP000193380">
    <property type="component" value="Unassembled WGS sequence"/>
</dbReference>
<reference evidence="2" key="1">
    <citation type="journal article" date="2014" name="Nat. Commun.">
        <title>The rainbow trout genome provides novel insights into evolution after whole-genome duplication in vertebrates.</title>
        <authorList>
            <person name="Berthelot C."/>
            <person name="Brunet F."/>
            <person name="Chalopin D."/>
            <person name="Juanchich A."/>
            <person name="Bernard M."/>
            <person name="Noel B."/>
            <person name="Bento P."/>
            <person name="Da Silva C."/>
            <person name="Labadie K."/>
            <person name="Alberti A."/>
            <person name="Aury J.M."/>
            <person name="Louis A."/>
            <person name="Dehais P."/>
            <person name="Bardou P."/>
            <person name="Montfort J."/>
            <person name="Klopp C."/>
            <person name="Cabau C."/>
            <person name="Gaspin C."/>
            <person name="Thorgaard G.H."/>
            <person name="Boussaha M."/>
            <person name="Quillet E."/>
            <person name="Guyomard R."/>
            <person name="Galiana D."/>
            <person name="Bobe J."/>
            <person name="Volff J.N."/>
            <person name="Genet C."/>
            <person name="Wincker P."/>
            <person name="Jaillon O."/>
            <person name="Roest Crollius H."/>
            <person name="Guiguen Y."/>
        </authorList>
    </citation>
    <scope>NUCLEOTIDE SEQUENCE [LARGE SCALE GENOMIC DNA]</scope>
</reference>
<protein>
    <submittedName>
        <fullName evidence="2">Uncharacterized protein</fullName>
    </submittedName>
</protein>
<dbReference type="GO" id="GO:0080008">
    <property type="term" value="C:Cul4-RING E3 ubiquitin ligase complex"/>
    <property type="evidence" value="ECO:0007669"/>
    <property type="project" value="TreeGrafter"/>
</dbReference>
<organism evidence="2 3">
    <name type="scientific">Oncorhynchus mykiss</name>
    <name type="common">Rainbow trout</name>
    <name type="synonym">Salmo gairdneri</name>
    <dbReference type="NCBI Taxonomy" id="8022"/>
    <lineage>
        <taxon>Eukaryota</taxon>
        <taxon>Metazoa</taxon>
        <taxon>Chordata</taxon>
        <taxon>Craniata</taxon>
        <taxon>Vertebrata</taxon>
        <taxon>Euteleostomi</taxon>
        <taxon>Actinopterygii</taxon>
        <taxon>Neopterygii</taxon>
        <taxon>Teleostei</taxon>
        <taxon>Protacanthopterygii</taxon>
        <taxon>Salmoniformes</taxon>
        <taxon>Salmonidae</taxon>
        <taxon>Salmoninae</taxon>
        <taxon>Oncorhynchus</taxon>
    </lineage>
</organism>
<dbReference type="GO" id="GO:1990756">
    <property type="term" value="F:ubiquitin-like ligase-substrate adaptor activity"/>
    <property type="evidence" value="ECO:0007669"/>
    <property type="project" value="TreeGrafter"/>
</dbReference>
<evidence type="ECO:0000313" key="2">
    <source>
        <dbReference type="EMBL" id="CDQ90398.1"/>
    </source>
</evidence>
<reference evidence="2" key="2">
    <citation type="submission" date="2014-03" db="EMBL/GenBank/DDBJ databases">
        <authorList>
            <person name="Genoscope - CEA"/>
        </authorList>
    </citation>
    <scope>NUCLEOTIDE SEQUENCE</scope>
</reference>
<accession>A0A060YEL7</accession>
<sequence>MYNNFVCGAFLSGNAHLTIPFPLFLFHRRLLESSNMSPSRYDISGSRDHPIYPDPARDNGDRARHRAPRNARMSAPSLGRFVPRRFLLPEYLPYAGIFHHERGQPGLATHSSVNRVLAGAVIGDGQSAVASNIANTTYRLQWWDFTKYNLPEISNCEWTNIVEVVDWLGWRFVGVEQET</sequence>
<evidence type="ECO:0000256" key="1">
    <source>
        <dbReference type="SAM" id="MobiDB-lite"/>
    </source>
</evidence>